<evidence type="ECO:0000313" key="2">
    <source>
        <dbReference type="EMBL" id="KAK0709361.1"/>
    </source>
</evidence>
<proteinExistence type="predicted"/>
<dbReference type="RefSeq" id="XP_060292665.1">
    <property type="nucleotide sequence ID" value="XM_060434824.1"/>
</dbReference>
<evidence type="ECO:0000313" key="3">
    <source>
        <dbReference type="Proteomes" id="UP001172101"/>
    </source>
</evidence>
<feature type="region of interest" description="Disordered" evidence="1">
    <location>
        <begin position="1"/>
        <end position="52"/>
    </location>
</feature>
<protein>
    <submittedName>
        <fullName evidence="2">Uncharacterized protein</fullName>
    </submittedName>
</protein>
<accession>A0AA40A4V0</accession>
<gene>
    <name evidence="2" type="ORF">B0T26DRAFT_403601</name>
</gene>
<reference evidence="2" key="1">
    <citation type="submission" date="2023-06" db="EMBL/GenBank/DDBJ databases">
        <title>Genome-scale phylogeny and comparative genomics of the fungal order Sordariales.</title>
        <authorList>
            <consortium name="Lawrence Berkeley National Laboratory"/>
            <person name="Hensen N."/>
            <person name="Bonometti L."/>
            <person name="Westerberg I."/>
            <person name="Brannstrom I.O."/>
            <person name="Guillou S."/>
            <person name="Cros-Aarteil S."/>
            <person name="Calhoun S."/>
            <person name="Haridas S."/>
            <person name="Kuo A."/>
            <person name="Mondo S."/>
            <person name="Pangilinan J."/>
            <person name="Riley R."/>
            <person name="LaButti K."/>
            <person name="Andreopoulos B."/>
            <person name="Lipzen A."/>
            <person name="Chen C."/>
            <person name="Yanf M."/>
            <person name="Daum C."/>
            <person name="Ng V."/>
            <person name="Clum A."/>
            <person name="Steindorff A."/>
            <person name="Ohm R."/>
            <person name="Martin F."/>
            <person name="Silar P."/>
            <person name="Natvig D."/>
            <person name="Lalanne C."/>
            <person name="Gautier V."/>
            <person name="Ament-velasquez S.L."/>
            <person name="Kruys A."/>
            <person name="Hutchinson M.I."/>
            <person name="Powell A.J."/>
            <person name="Barry K."/>
            <person name="Miller A.N."/>
            <person name="Grigoriev I.V."/>
            <person name="Debuchy R."/>
            <person name="Gladieux P."/>
            <person name="Thoren M.H."/>
            <person name="Johannesson H."/>
        </authorList>
    </citation>
    <scope>NUCLEOTIDE SEQUENCE</scope>
    <source>
        <strain evidence="2">SMH2392-1A</strain>
    </source>
</reference>
<sequence>MTRSEAGSRFSSMTGSSTDSARSSITVQPAQSMSCGPRRTRRRNGHLSNRFGSDPEYCRFCRFRLRRTCFREREAKLGLLLSINTKLDSPIWRASSSSQTQGPPPPDCSHPTAPGWIQGVAAIMGAVFLTATRP</sequence>
<dbReference type="AlphaFoldDB" id="A0AA40A4V0"/>
<dbReference type="GeneID" id="85318094"/>
<feature type="region of interest" description="Disordered" evidence="1">
    <location>
        <begin position="92"/>
        <end position="113"/>
    </location>
</feature>
<organism evidence="2 3">
    <name type="scientific">Lasiosphaeria miniovina</name>
    <dbReference type="NCBI Taxonomy" id="1954250"/>
    <lineage>
        <taxon>Eukaryota</taxon>
        <taxon>Fungi</taxon>
        <taxon>Dikarya</taxon>
        <taxon>Ascomycota</taxon>
        <taxon>Pezizomycotina</taxon>
        <taxon>Sordariomycetes</taxon>
        <taxon>Sordariomycetidae</taxon>
        <taxon>Sordariales</taxon>
        <taxon>Lasiosphaeriaceae</taxon>
        <taxon>Lasiosphaeria</taxon>
    </lineage>
</organism>
<evidence type="ECO:0000256" key="1">
    <source>
        <dbReference type="SAM" id="MobiDB-lite"/>
    </source>
</evidence>
<name>A0AA40A4V0_9PEZI</name>
<comment type="caution">
    <text evidence="2">The sequence shown here is derived from an EMBL/GenBank/DDBJ whole genome shotgun (WGS) entry which is preliminary data.</text>
</comment>
<keyword evidence="3" id="KW-1185">Reference proteome</keyword>
<dbReference type="Proteomes" id="UP001172101">
    <property type="component" value="Unassembled WGS sequence"/>
</dbReference>
<dbReference type="EMBL" id="JAUIRO010000006">
    <property type="protein sequence ID" value="KAK0709361.1"/>
    <property type="molecule type" value="Genomic_DNA"/>
</dbReference>
<feature type="compositionally biased region" description="Polar residues" evidence="1">
    <location>
        <begin position="1"/>
        <end position="34"/>
    </location>
</feature>